<feature type="compositionally biased region" description="Polar residues" evidence="1">
    <location>
        <begin position="1"/>
        <end position="17"/>
    </location>
</feature>
<evidence type="ECO:0000313" key="2">
    <source>
        <dbReference type="EMBL" id="OGC42048.1"/>
    </source>
</evidence>
<evidence type="ECO:0000256" key="1">
    <source>
        <dbReference type="SAM" id="MobiDB-lite"/>
    </source>
</evidence>
<feature type="region of interest" description="Disordered" evidence="1">
    <location>
        <begin position="1"/>
        <end position="22"/>
    </location>
</feature>
<dbReference type="EMBL" id="MEUM01000085">
    <property type="protein sequence ID" value="OGC42048.1"/>
    <property type="molecule type" value="Genomic_DNA"/>
</dbReference>
<accession>A0A1F4UAT0</accession>
<sequence>MTNFFTTKYQPASSGPNPKQIADPKAQIVNKDTFNKFKDWKLLFGSWCSEFGIFIIDGVHHV</sequence>
<dbReference type="Proteomes" id="UP000177025">
    <property type="component" value="Unassembled WGS sequence"/>
</dbReference>
<evidence type="ECO:0000313" key="3">
    <source>
        <dbReference type="Proteomes" id="UP000177025"/>
    </source>
</evidence>
<organism evidence="2 3">
    <name type="scientific">candidate division WOR-3 bacterium RBG_13_43_14</name>
    <dbReference type="NCBI Taxonomy" id="1802590"/>
    <lineage>
        <taxon>Bacteria</taxon>
        <taxon>Bacteria division WOR-3</taxon>
    </lineage>
</organism>
<proteinExistence type="predicted"/>
<dbReference type="AlphaFoldDB" id="A0A1F4UAT0"/>
<name>A0A1F4UAT0_UNCW3</name>
<reference evidence="2 3" key="1">
    <citation type="journal article" date="2016" name="Nat. Commun.">
        <title>Thousands of microbial genomes shed light on interconnected biogeochemical processes in an aquifer system.</title>
        <authorList>
            <person name="Anantharaman K."/>
            <person name="Brown C.T."/>
            <person name="Hug L.A."/>
            <person name="Sharon I."/>
            <person name="Castelle C.J."/>
            <person name="Probst A.J."/>
            <person name="Thomas B.C."/>
            <person name="Singh A."/>
            <person name="Wilkins M.J."/>
            <person name="Karaoz U."/>
            <person name="Brodie E.L."/>
            <person name="Williams K.H."/>
            <person name="Hubbard S.S."/>
            <person name="Banfield J.F."/>
        </authorList>
    </citation>
    <scope>NUCLEOTIDE SEQUENCE [LARGE SCALE GENOMIC DNA]</scope>
</reference>
<comment type="caution">
    <text evidence="2">The sequence shown here is derived from an EMBL/GenBank/DDBJ whole genome shotgun (WGS) entry which is preliminary data.</text>
</comment>
<gene>
    <name evidence="2" type="ORF">A2Y85_00465</name>
</gene>
<protein>
    <submittedName>
        <fullName evidence="2">Uncharacterized protein</fullName>
    </submittedName>
</protein>